<keyword evidence="4" id="KW-1185">Reference proteome</keyword>
<dbReference type="PROSITE" id="PS00086">
    <property type="entry name" value="CYTOCHROME_P450"/>
    <property type="match status" value="1"/>
</dbReference>
<evidence type="ECO:0008006" key="5">
    <source>
        <dbReference type="Google" id="ProtNLM"/>
    </source>
</evidence>
<dbReference type="GO" id="GO:0005506">
    <property type="term" value="F:iron ion binding"/>
    <property type="evidence" value="ECO:0007669"/>
    <property type="project" value="InterPro"/>
</dbReference>
<dbReference type="Gene3D" id="1.10.630.10">
    <property type="entry name" value="Cytochrome P450"/>
    <property type="match status" value="1"/>
</dbReference>
<accession>A0A6A4I3U3</accession>
<dbReference type="Proteomes" id="UP000799118">
    <property type="component" value="Unassembled WGS sequence"/>
</dbReference>
<dbReference type="GO" id="GO:0020037">
    <property type="term" value="F:heme binding"/>
    <property type="evidence" value="ECO:0007669"/>
    <property type="project" value="InterPro"/>
</dbReference>
<keyword evidence="1" id="KW-0479">Metal-binding</keyword>
<evidence type="ECO:0000256" key="2">
    <source>
        <dbReference type="ARBA" id="ARBA00023004"/>
    </source>
</evidence>
<dbReference type="InterPro" id="IPR036396">
    <property type="entry name" value="Cyt_P450_sf"/>
</dbReference>
<evidence type="ECO:0000256" key="1">
    <source>
        <dbReference type="ARBA" id="ARBA00022723"/>
    </source>
</evidence>
<sequence length="209" mass="23463">MTIAFAVPLSNGMRSANKRFVEVPNPHQRQNLARLIPLLDLILYIRRHATINLNSGCTQRNIATLSTVPKDSIEDTTQTITNAAGESESMLYLKVLALHYNCTCIICRHSCLINPDSPRDAFDPFSAGPRACIGRKELFFLLRCPRLISHSFFETEAVAVLVMLVLKCKFEVKEEPKFVSETFEERKARVLASKPGLTMSPVRVLSDVQ</sequence>
<reference evidence="3" key="1">
    <citation type="journal article" date="2019" name="Environ. Microbiol.">
        <title>Fungal ecological strategies reflected in gene transcription - a case study of two litter decomposers.</title>
        <authorList>
            <person name="Barbi F."/>
            <person name="Kohler A."/>
            <person name="Barry K."/>
            <person name="Baskaran P."/>
            <person name="Daum C."/>
            <person name="Fauchery L."/>
            <person name="Ihrmark K."/>
            <person name="Kuo A."/>
            <person name="LaButti K."/>
            <person name="Lipzen A."/>
            <person name="Morin E."/>
            <person name="Grigoriev I.V."/>
            <person name="Henrissat B."/>
            <person name="Lindahl B."/>
            <person name="Martin F."/>
        </authorList>
    </citation>
    <scope>NUCLEOTIDE SEQUENCE</scope>
    <source>
        <strain evidence="3">JB14</strain>
    </source>
</reference>
<dbReference type="OrthoDB" id="1470350at2759"/>
<dbReference type="InterPro" id="IPR017972">
    <property type="entry name" value="Cyt_P450_CS"/>
</dbReference>
<keyword evidence="2" id="KW-0408">Iron</keyword>
<dbReference type="GO" id="GO:0016705">
    <property type="term" value="F:oxidoreductase activity, acting on paired donors, with incorporation or reduction of molecular oxygen"/>
    <property type="evidence" value="ECO:0007669"/>
    <property type="project" value="InterPro"/>
</dbReference>
<evidence type="ECO:0000313" key="4">
    <source>
        <dbReference type="Proteomes" id="UP000799118"/>
    </source>
</evidence>
<gene>
    <name evidence="3" type="ORF">BT96DRAFT_1016188</name>
</gene>
<name>A0A6A4I3U3_9AGAR</name>
<dbReference type="EMBL" id="ML769415">
    <property type="protein sequence ID" value="KAE9404600.1"/>
    <property type="molecule type" value="Genomic_DNA"/>
</dbReference>
<evidence type="ECO:0000313" key="3">
    <source>
        <dbReference type="EMBL" id="KAE9404600.1"/>
    </source>
</evidence>
<protein>
    <recommendedName>
        <fullName evidence="5">Cytochrome P450</fullName>
    </recommendedName>
</protein>
<dbReference type="GO" id="GO:0004497">
    <property type="term" value="F:monooxygenase activity"/>
    <property type="evidence" value="ECO:0007669"/>
    <property type="project" value="InterPro"/>
</dbReference>
<proteinExistence type="predicted"/>
<organism evidence="3 4">
    <name type="scientific">Gymnopus androsaceus JB14</name>
    <dbReference type="NCBI Taxonomy" id="1447944"/>
    <lineage>
        <taxon>Eukaryota</taxon>
        <taxon>Fungi</taxon>
        <taxon>Dikarya</taxon>
        <taxon>Basidiomycota</taxon>
        <taxon>Agaricomycotina</taxon>
        <taxon>Agaricomycetes</taxon>
        <taxon>Agaricomycetidae</taxon>
        <taxon>Agaricales</taxon>
        <taxon>Marasmiineae</taxon>
        <taxon>Omphalotaceae</taxon>
        <taxon>Gymnopus</taxon>
    </lineage>
</organism>
<dbReference type="AlphaFoldDB" id="A0A6A4I3U3"/>